<evidence type="ECO:0000313" key="6">
    <source>
        <dbReference type="Proteomes" id="UP001517376"/>
    </source>
</evidence>
<dbReference type="Gene3D" id="3.40.50.1100">
    <property type="match status" value="2"/>
</dbReference>
<evidence type="ECO:0000256" key="2">
    <source>
        <dbReference type="ARBA" id="ARBA00022898"/>
    </source>
</evidence>
<organism evidence="5 6">
    <name type="scientific">Paragemmobacter ruber</name>
    <dbReference type="NCBI Taxonomy" id="1985673"/>
    <lineage>
        <taxon>Bacteria</taxon>
        <taxon>Pseudomonadati</taxon>
        <taxon>Pseudomonadota</taxon>
        <taxon>Alphaproteobacteria</taxon>
        <taxon>Rhodobacterales</taxon>
        <taxon>Paracoccaceae</taxon>
        <taxon>Paragemmobacter</taxon>
    </lineage>
</organism>
<protein>
    <submittedName>
        <fullName evidence="5">Pyridoxal-phosphate dependent enzyme</fullName>
    </submittedName>
</protein>
<dbReference type="InterPro" id="IPR000634">
    <property type="entry name" value="Ser/Thr_deHydtase_PyrdxlP-BS"/>
</dbReference>
<feature type="domain" description="Tryptophan synthase beta chain-like PALP" evidence="4">
    <location>
        <begin position="21"/>
        <end position="314"/>
    </location>
</feature>
<evidence type="ECO:0000259" key="4">
    <source>
        <dbReference type="Pfam" id="PF00291"/>
    </source>
</evidence>
<dbReference type="SUPFAM" id="SSF53686">
    <property type="entry name" value="Tryptophan synthase beta subunit-like PLP-dependent enzymes"/>
    <property type="match status" value="1"/>
</dbReference>
<dbReference type="PANTHER" id="PTHR48078">
    <property type="entry name" value="THREONINE DEHYDRATASE, MITOCHONDRIAL-RELATED"/>
    <property type="match status" value="1"/>
</dbReference>
<dbReference type="InterPro" id="IPR050147">
    <property type="entry name" value="Ser/Thr_Dehydratase"/>
</dbReference>
<accession>A0ABW9Y259</accession>
<comment type="caution">
    <text evidence="5">The sequence shown here is derived from an EMBL/GenBank/DDBJ whole genome shotgun (WGS) entry which is preliminary data.</text>
</comment>
<evidence type="ECO:0000313" key="5">
    <source>
        <dbReference type="EMBL" id="NBE06236.1"/>
    </source>
</evidence>
<dbReference type="EMBL" id="JAAATW010000001">
    <property type="protein sequence ID" value="NBE06236.1"/>
    <property type="molecule type" value="Genomic_DNA"/>
</dbReference>
<keyword evidence="3" id="KW-0456">Lyase</keyword>
<keyword evidence="6" id="KW-1185">Reference proteome</keyword>
<dbReference type="InterPro" id="IPR036052">
    <property type="entry name" value="TrpB-like_PALP_sf"/>
</dbReference>
<evidence type="ECO:0000256" key="1">
    <source>
        <dbReference type="ARBA" id="ARBA00001933"/>
    </source>
</evidence>
<dbReference type="Pfam" id="PF00291">
    <property type="entry name" value="PALP"/>
    <property type="match status" value="1"/>
</dbReference>
<proteinExistence type="predicted"/>
<dbReference type="PROSITE" id="PS00165">
    <property type="entry name" value="DEHYDRATASE_SER_THR"/>
    <property type="match status" value="1"/>
</dbReference>
<dbReference type="Proteomes" id="UP001517376">
    <property type="component" value="Unassembled WGS sequence"/>
</dbReference>
<dbReference type="RefSeq" id="WP_161765256.1">
    <property type="nucleotide sequence ID" value="NZ_JAAATW010000001.1"/>
</dbReference>
<reference evidence="6" key="1">
    <citation type="submission" date="2020-01" db="EMBL/GenBank/DDBJ databases">
        <title>Sphingomonas sp. strain CSW-10.</title>
        <authorList>
            <person name="Chen W.-M."/>
        </authorList>
    </citation>
    <scope>NUCLEOTIDE SEQUENCE [LARGE SCALE GENOMIC DNA]</scope>
    <source>
        <strain evidence="6">CCP-1</strain>
    </source>
</reference>
<evidence type="ECO:0000256" key="3">
    <source>
        <dbReference type="ARBA" id="ARBA00023239"/>
    </source>
</evidence>
<sequence length="337" mass="33508">MPLTDLPSPARIAAAHAGVRAAVRETPLLESPVLAAEVGAARLFVKAEGLQRTGSFKLRGALWRLMQLDAAARGRGVVAFSSGNFAQGLAAAGQALGVPVTIVMPVDAPEAKRRATEALGAEVVLSHHGDAPREVVAAARARDLAAERGLTLLHPFDDADVVAGQGTTALEALAQMAAAGAVPDVVASPVGGGGLLGGVALAVRAAHPAAALWAVEPEGHDGMGRSLRAGARVAAPGGPTLCDALQAPMPGVVTLAACQAAGVQGVAVGDGPVLHAMARAFEEWRLVLEPSGAVALAAVLAGQVPVAGRVVLVIASGANIAVARFADCLARAGQAQG</sequence>
<gene>
    <name evidence="5" type="ORF">GU920_01710</name>
</gene>
<comment type="cofactor">
    <cofactor evidence="1">
        <name>pyridoxal 5'-phosphate</name>
        <dbReference type="ChEBI" id="CHEBI:597326"/>
    </cofactor>
</comment>
<keyword evidence="2" id="KW-0663">Pyridoxal phosphate</keyword>
<name>A0ABW9Y259_9RHOB</name>
<dbReference type="InterPro" id="IPR001926">
    <property type="entry name" value="TrpB-like_PALP"/>
</dbReference>
<dbReference type="PANTHER" id="PTHR48078:SF6">
    <property type="entry name" value="L-THREONINE DEHYDRATASE CATABOLIC TDCB"/>
    <property type="match status" value="1"/>
</dbReference>